<dbReference type="AlphaFoldDB" id="A0A9X4KNB5"/>
<keyword evidence="3" id="KW-1185">Reference proteome</keyword>
<name>A0A9X4KNB5_9BACL</name>
<protein>
    <submittedName>
        <fullName evidence="2">Zinc ribbon domain-containing protein</fullName>
    </submittedName>
</protein>
<dbReference type="EMBL" id="JAPDHZ010000008">
    <property type="protein sequence ID" value="MDG0794926.1"/>
    <property type="molecule type" value="Genomic_DNA"/>
</dbReference>
<dbReference type="RefSeq" id="WP_277568641.1">
    <property type="nucleotide sequence ID" value="NZ_JAPDHZ010000008.1"/>
</dbReference>
<keyword evidence="1" id="KW-0175">Coiled coil</keyword>
<organism evidence="2 3">
    <name type="scientific">Cohnella ginsengisoli</name>
    <dbReference type="NCBI Taxonomy" id="425004"/>
    <lineage>
        <taxon>Bacteria</taxon>
        <taxon>Bacillati</taxon>
        <taxon>Bacillota</taxon>
        <taxon>Bacilli</taxon>
        <taxon>Bacillales</taxon>
        <taxon>Paenibacillaceae</taxon>
        <taxon>Cohnella</taxon>
    </lineage>
</organism>
<reference evidence="2 3" key="1">
    <citation type="submission" date="2022-10" db="EMBL/GenBank/DDBJ databases">
        <title>Comparative genomic analysis of Cohnella hashimotonis sp. nov., isolated from the International Space Station.</title>
        <authorList>
            <person name="Simpson A."/>
            <person name="Venkateswaran K."/>
        </authorList>
    </citation>
    <scope>NUCLEOTIDE SEQUENCE [LARGE SCALE GENOMIC DNA]</scope>
    <source>
        <strain evidence="2 3">DSM 18997</strain>
    </source>
</reference>
<feature type="coiled-coil region" evidence="1">
    <location>
        <begin position="24"/>
        <end position="92"/>
    </location>
</feature>
<sequence>MGFLDKVKSGLNDAGNKAKVLVDVNRLKLQNSSKRKEIEELQQQIGQLVFEAAVGRRAEVGIHELQPKYDRILALEHEIQENKAQINALSDEKECVCGKTAPLEAKFCSSCGRTFDATPGL</sequence>
<dbReference type="Proteomes" id="UP001153387">
    <property type="component" value="Unassembled WGS sequence"/>
</dbReference>
<comment type="caution">
    <text evidence="2">The sequence shown here is derived from an EMBL/GenBank/DDBJ whole genome shotgun (WGS) entry which is preliminary data.</text>
</comment>
<evidence type="ECO:0000313" key="3">
    <source>
        <dbReference type="Proteomes" id="UP001153387"/>
    </source>
</evidence>
<proteinExistence type="predicted"/>
<evidence type="ECO:0000256" key="1">
    <source>
        <dbReference type="SAM" id="Coils"/>
    </source>
</evidence>
<gene>
    <name evidence="2" type="ORF">OMP38_31940</name>
</gene>
<accession>A0A9X4KNB5</accession>
<evidence type="ECO:0000313" key="2">
    <source>
        <dbReference type="EMBL" id="MDG0794926.1"/>
    </source>
</evidence>